<feature type="transmembrane region" description="Helical" evidence="1">
    <location>
        <begin position="29"/>
        <end position="48"/>
    </location>
</feature>
<protein>
    <recommendedName>
        <fullName evidence="4">Transmembrane protein</fullName>
    </recommendedName>
</protein>
<keyword evidence="3" id="KW-1185">Reference proteome</keyword>
<accession>A0A8S1M194</accession>
<feature type="transmembrane region" description="Helical" evidence="1">
    <location>
        <begin position="331"/>
        <end position="351"/>
    </location>
</feature>
<reference evidence="2" key="1">
    <citation type="submission" date="2021-01" db="EMBL/GenBank/DDBJ databases">
        <authorList>
            <consortium name="Genoscope - CEA"/>
            <person name="William W."/>
        </authorList>
    </citation>
    <scope>NUCLEOTIDE SEQUENCE</scope>
</reference>
<dbReference type="AlphaFoldDB" id="A0A8S1M194"/>
<feature type="transmembrane region" description="Helical" evidence="1">
    <location>
        <begin position="193"/>
        <end position="214"/>
    </location>
</feature>
<keyword evidence="1" id="KW-1133">Transmembrane helix</keyword>
<evidence type="ECO:0008006" key="4">
    <source>
        <dbReference type="Google" id="ProtNLM"/>
    </source>
</evidence>
<evidence type="ECO:0000256" key="1">
    <source>
        <dbReference type="SAM" id="Phobius"/>
    </source>
</evidence>
<dbReference type="Proteomes" id="UP000692954">
    <property type="component" value="Unassembled WGS sequence"/>
</dbReference>
<feature type="transmembrane region" description="Helical" evidence="1">
    <location>
        <begin position="89"/>
        <end position="109"/>
    </location>
</feature>
<name>A0A8S1M194_9CILI</name>
<keyword evidence="1" id="KW-0812">Transmembrane</keyword>
<feature type="transmembrane region" description="Helical" evidence="1">
    <location>
        <begin position="168"/>
        <end position="187"/>
    </location>
</feature>
<evidence type="ECO:0000313" key="2">
    <source>
        <dbReference type="EMBL" id="CAD8072282.1"/>
    </source>
</evidence>
<sequence>MKQIADNDNYSIDGWNFDEKSRFIKYTKFVIPFAILINIYLIVITFLYQTIYPQYFYESLLYSSIYGISLSIFNLFWKQEKDSIFRQLSFVLNGLMIILTLSQIIFFIASFDADYNYKIAQNSTYVNHIQEWQQFTLLFRSIILALFLLLISYLYITYSLYLCQDQQNLMIALHIYNTLFFITGIAINHYSKLIGFQLILLILLILTSSLIYSANLKKIKISYFTIGAILLFYLILNQYQHFLNVRIAKSNKISVLNDCATHLRNIHMDFLFSNTNCKKYVENTICTDDQKAFMWEFDTKIPISQRDTKLGCLNINCCGIVADRSKFKLNVITLVHQLIGFATLTLIMYISQKPPLLNSEIKIYDFIFGSIHLFLIILIIFLFSKEINQDINKFNSLSTTKYLDLPKGCNLIKNFVTLNCQFIYCNNIELIIESDFPLYFYRLSNQEEFYVDDSNLTELKFIGKFDAIQDYIYQNIYLCVTSKTVNIDFTVKKSTRLLKEVTQSIPTQNLDILKKLQVVKFWQLECQLNINSNFTLILLNPITNFEYIRIQNQSILNFVQEQSYILIINAKDYISYEQNIIINKNTLIKINLIQQQKQLSIILQGSKQSILGTTFATSIYKEYTTSKWFGSNNFMSLEQIDDTTQLIKINNVDYPILVFIINPNYDALLTIYNEDQILYKSYANQQNNTQSVLCLQGNKINQLKSQTINKLLPNSLICK</sequence>
<dbReference type="EMBL" id="CAJJDN010000029">
    <property type="protein sequence ID" value="CAD8072282.1"/>
    <property type="molecule type" value="Genomic_DNA"/>
</dbReference>
<feature type="transmembrane region" description="Helical" evidence="1">
    <location>
        <begin position="363"/>
        <end position="383"/>
    </location>
</feature>
<evidence type="ECO:0000313" key="3">
    <source>
        <dbReference type="Proteomes" id="UP000692954"/>
    </source>
</evidence>
<comment type="caution">
    <text evidence="2">The sequence shown here is derived from an EMBL/GenBank/DDBJ whole genome shotgun (WGS) entry which is preliminary data.</text>
</comment>
<keyword evidence="1" id="KW-0472">Membrane</keyword>
<dbReference type="OrthoDB" id="296237at2759"/>
<proteinExistence type="predicted"/>
<feature type="transmembrane region" description="Helical" evidence="1">
    <location>
        <begin position="60"/>
        <end position="77"/>
    </location>
</feature>
<organism evidence="2 3">
    <name type="scientific">Paramecium sonneborni</name>
    <dbReference type="NCBI Taxonomy" id="65129"/>
    <lineage>
        <taxon>Eukaryota</taxon>
        <taxon>Sar</taxon>
        <taxon>Alveolata</taxon>
        <taxon>Ciliophora</taxon>
        <taxon>Intramacronucleata</taxon>
        <taxon>Oligohymenophorea</taxon>
        <taxon>Peniculida</taxon>
        <taxon>Parameciidae</taxon>
        <taxon>Paramecium</taxon>
    </lineage>
</organism>
<feature type="transmembrane region" description="Helical" evidence="1">
    <location>
        <begin position="137"/>
        <end position="156"/>
    </location>
</feature>
<gene>
    <name evidence="2" type="ORF">PSON_ATCC_30995.1.T0290086</name>
</gene>